<keyword evidence="5 6" id="KW-0472">Membrane</keyword>
<keyword evidence="10" id="KW-1185">Reference proteome</keyword>
<evidence type="ECO:0000259" key="7">
    <source>
        <dbReference type="Pfam" id="PF02706"/>
    </source>
</evidence>
<gene>
    <name evidence="9" type="ORF">H1S06_03890</name>
</gene>
<dbReference type="GO" id="GO:0004713">
    <property type="term" value="F:protein tyrosine kinase activity"/>
    <property type="evidence" value="ECO:0007669"/>
    <property type="project" value="TreeGrafter"/>
</dbReference>
<comment type="subcellular location">
    <subcellularLocation>
        <location evidence="1">Cell membrane</location>
        <topology evidence="1">Multi-pass membrane protein</topology>
    </subcellularLocation>
</comment>
<name>A0A7W1WWT8_9GAMM</name>
<dbReference type="GO" id="GO:0005886">
    <property type="term" value="C:plasma membrane"/>
    <property type="evidence" value="ECO:0007669"/>
    <property type="project" value="UniProtKB-SubCell"/>
</dbReference>
<dbReference type="EMBL" id="JACEMT010000036">
    <property type="protein sequence ID" value="MBA4501501.1"/>
    <property type="molecule type" value="Genomic_DNA"/>
</dbReference>
<reference evidence="9 10" key="1">
    <citation type="submission" date="2020-07" db="EMBL/GenBank/DDBJ databases">
        <title>Bacterium isolated from marien macroalgae.</title>
        <authorList>
            <person name="Zhu K."/>
            <person name="Lu D."/>
            <person name="Du Z."/>
        </authorList>
    </citation>
    <scope>NUCLEOTIDE SEQUENCE [LARGE SCALE GENOMIC DNA]</scope>
    <source>
        <strain evidence="9 10">3-1745</strain>
    </source>
</reference>
<evidence type="ECO:0000256" key="6">
    <source>
        <dbReference type="SAM" id="Phobius"/>
    </source>
</evidence>
<organism evidence="9 10">
    <name type="scientific">Marinobacterium marinum</name>
    <dbReference type="NCBI Taxonomy" id="2756129"/>
    <lineage>
        <taxon>Bacteria</taxon>
        <taxon>Pseudomonadati</taxon>
        <taxon>Pseudomonadota</taxon>
        <taxon>Gammaproteobacteria</taxon>
        <taxon>Oceanospirillales</taxon>
        <taxon>Oceanospirillaceae</taxon>
        <taxon>Marinobacterium</taxon>
    </lineage>
</organism>
<dbReference type="PANTHER" id="PTHR32309:SF13">
    <property type="entry name" value="FERRIC ENTEROBACTIN TRANSPORT PROTEIN FEPE"/>
    <property type="match status" value="1"/>
</dbReference>
<feature type="transmembrane region" description="Helical" evidence="6">
    <location>
        <begin position="394"/>
        <end position="418"/>
    </location>
</feature>
<evidence type="ECO:0000313" key="9">
    <source>
        <dbReference type="EMBL" id="MBA4501501.1"/>
    </source>
</evidence>
<evidence type="ECO:0000256" key="1">
    <source>
        <dbReference type="ARBA" id="ARBA00004651"/>
    </source>
</evidence>
<evidence type="ECO:0000256" key="3">
    <source>
        <dbReference type="ARBA" id="ARBA00022692"/>
    </source>
</evidence>
<evidence type="ECO:0000256" key="2">
    <source>
        <dbReference type="ARBA" id="ARBA00022475"/>
    </source>
</evidence>
<keyword evidence="2" id="KW-1003">Cell membrane</keyword>
<feature type="transmembrane region" description="Helical" evidence="6">
    <location>
        <begin position="31"/>
        <end position="50"/>
    </location>
</feature>
<proteinExistence type="predicted"/>
<keyword evidence="3 6" id="KW-0812">Transmembrane</keyword>
<dbReference type="Proteomes" id="UP000538931">
    <property type="component" value="Unassembled WGS sequence"/>
</dbReference>
<evidence type="ECO:0000256" key="5">
    <source>
        <dbReference type="ARBA" id="ARBA00023136"/>
    </source>
</evidence>
<dbReference type="Pfam" id="PF13807">
    <property type="entry name" value="GNVR"/>
    <property type="match status" value="1"/>
</dbReference>
<dbReference type="RefSeq" id="WP_181737429.1">
    <property type="nucleotide sequence ID" value="NZ_JACEMT010000036.1"/>
</dbReference>
<dbReference type="SUPFAM" id="SSF160355">
    <property type="entry name" value="Bacterial polysaccharide co-polymerase-like"/>
    <property type="match status" value="2"/>
</dbReference>
<feature type="domain" description="Polysaccharide chain length determinant N-terminal" evidence="7">
    <location>
        <begin position="15"/>
        <end position="104"/>
    </location>
</feature>
<evidence type="ECO:0000259" key="8">
    <source>
        <dbReference type="Pfam" id="PF13807"/>
    </source>
</evidence>
<dbReference type="InterPro" id="IPR050445">
    <property type="entry name" value="Bact_polysacc_biosynth/exp"/>
</dbReference>
<accession>A0A7W1WWT8</accession>
<dbReference type="InterPro" id="IPR032807">
    <property type="entry name" value="GNVR"/>
</dbReference>
<evidence type="ECO:0008006" key="11">
    <source>
        <dbReference type="Google" id="ProtNLM"/>
    </source>
</evidence>
<keyword evidence="4 6" id="KW-1133">Transmembrane helix</keyword>
<dbReference type="Gene3D" id="3.30.1890.10">
    <property type="entry name" value="FepE-like"/>
    <property type="match status" value="2"/>
</dbReference>
<dbReference type="Pfam" id="PF02706">
    <property type="entry name" value="Wzz"/>
    <property type="match status" value="1"/>
</dbReference>
<comment type="caution">
    <text evidence="9">The sequence shown here is derived from an EMBL/GenBank/DDBJ whole genome shotgun (WGS) entry which is preliminary data.</text>
</comment>
<sequence length="427" mass="48069">MQHNTPTQPAFHHDDEIDLFELVANIWKQKWLVVIVTAITLFLGGAYAFLSTPTYQASAQLEIPLDSSLKDLQSLHNFKGLDTNTLFKTYLQSLSSNDVKTRFIGQAPDAFKADLGQDPDPQKQLEGFNERLSLGIPKRDDKSAYELDTPVISLTASSATAATSALNAYLDQANRYLHDKLQDDYNASRASTLRLLDERIELLTKTEAMKREAQITQLEEQHQLQVEQVEDQLKARRYQYNQTLNDRVQRLQEALKIATQLDIKRPSTLSQQGRQAGSPRVEINADIRSNQDPLYLRGTDFLNAELTQLQARPETFIEDGRIRELEAKLVELETNREIEILKARTDDAEFSQKIQDLKAEQVDIMTEQFPDNLQLAFTNGPVVASPDPIKPKKALILALSIVLGGMLGVMIALIRAAVRNRNASSKA</sequence>
<protein>
    <recommendedName>
        <fullName evidence="11">Chain-length determining protein</fullName>
    </recommendedName>
</protein>
<feature type="domain" description="Tyrosine-protein kinase G-rich" evidence="8">
    <location>
        <begin position="383"/>
        <end position="417"/>
    </location>
</feature>
<evidence type="ECO:0000256" key="4">
    <source>
        <dbReference type="ARBA" id="ARBA00022989"/>
    </source>
</evidence>
<evidence type="ECO:0000313" key="10">
    <source>
        <dbReference type="Proteomes" id="UP000538931"/>
    </source>
</evidence>
<dbReference type="PANTHER" id="PTHR32309">
    <property type="entry name" value="TYROSINE-PROTEIN KINASE"/>
    <property type="match status" value="1"/>
</dbReference>
<dbReference type="InterPro" id="IPR003856">
    <property type="entry name" value="LPS_length_determ_N"/>
</dbReference>
<dbReference type="AlphaFoldDB" id="A0A7W1WWT8"/>